<proteinExistence type="predicted"/>
<dbReference type="InterPro" id="IPR006311">
    <property type="entry name" value="TAT_signal"/>
</dbReference>
<accession>A0ABP6L4S1</accession>
<keyword evidence="3" id="KW-1185">Reference proteome</keyword>
<comment type="caution">
    <text evidence="2">The sequence shown here is derived from an EMBL/GenBank/DDBJ whole genome shotgun (WGS) entry which is preliminary data.</text>
</comment>
<protein>
    <recommendedName>
        <fullName evidence="4">Alpha/beta hydrolase</fullName>
    </recommendedName>
</protein>
<sequence length="75" mass="7694">MKRLTRRAKLHAAAPASVAGLATVTLTATAGAAPATVPAHGTAPRKPAVVLVHGAFADASSWNGVVRRLEHDGYR</sequence>
<evidence type="ECO:0000313" key="3">
    <source>
        <dbReference type="Proteomes" id="UP001501532"/>
    </source>
</evidence>
<dbReference type="SUPFAM" id="SSF53474">
    <property type="entry name" value="alpha/beta-Hydrolases"/>
    <property type="match status" value="1"/>
</dbReference>
<dbReference type="PROSITE" id="PS51318">
    <property type="entry name" value="TAT"/>
    <property type="match status" value="1"/>
</dbReference>
<dbReference type="Proteomes" id="UP001501532">
    <property type="component" value="Unassembled WGS sequence"/>
</dbReference>
<keyword evidence="1" id="KW-0732">Signal</keyword>
<dbReference type="InterPro" id="IPR029058">
    <property type="entry name" value="AB_hydrolase_fold"/>
</dbReference>
<dbReference type="EMBL" id="BAAAUF010000009">
    <property type="protein sequence ID" value="GAA3030135.1"/>
    <property type="molecule type" value="Genomic_DNA"/>
</dbReference>
<feature type="signal peptide" evidence="1">
    <location>
        <begin position="1"/>
        <end position="30"/>
    </location>
</feature>
<name>A0ABP6L4S1_9ACTN</name>
<evidence type="ECO:0000256" key="1">
    <source>
        <dbReference type="SAM" id="SignalP"/>
    </source>
</evidence>
<evidence type="ECO:0008006" key="4">
    <source>
        <dbReference type="Google" id="ProtNLM"/>
    </source>
</evidence>
<gene>
    <name evidence="2" type="ORF">GCM10010448_10150</name>
</gene>
<organism evidence="2 3">
    <name type="scientific">Streptomyces glomeratus</name>
    <dbReference type="NCBI Taxonomy" id="284452"/>
    <lineage>
        <taxon>Bacteria</taxon>
        <taxon>Bacillati</taxon>
        <taxon>Actinomycetota</taxon>
        <taxon>Actinomycetes</taxon>
        <taxon>Kitasatosporales</taxon>
        <taxon>Streptomycetaceae</taxon>
        <taxon>Streptomyces</taxon>
    </lineage>
</organism>
<feature type="chain" id="PRO_5045120373" description="Alpha/beta hydrolase" evidence="1">
    <location>
        <begin position="31"/>
        <end position="75"/>
    </location>
</feature>
<dbReference type="Gene3D" id="3.40.50.1820">
    <property type="entry name" value="alpha/beta hydrolase"/>
    <property type="match status" value="1"/>
</dbReference>
<reference evidence="3" key="1">
    <citation type="journal article" date="2019" name="Int. J. Syst. Evol. Microbiol.">
        <title>The Global Catalogue of Microorganisms (GCM) 10K type strain sequencing project: providing services to taxonomists for standard genome sequencing and annotation.</title>
        <authorList>
            <consortium name="The Broad Institute Genomics Platform"/>
            <consortium name="The Broad Institute Genome Sequencing Center for Infectious Disease"/>
            <person name="Wu L."/>
            <person name="Ma J."/>
        </authorList>
    </citation>
    <scope>NUCLEOTIDE SEQUENCE [LARGE SCALE GENOMIC DNA]</scope>
    <source>
        <strain evidence="3">JCM 9091</strain>
    </source>
</reference>
<evidence type="ECO:0000313" key="2">
    <source>
        <dbReference type="EMBL" id="GAA3030135.1"/>
    </source>
</evidence>